<evidence type="ECO:0008006" key="3">
    <source>
        <dbReference type="Google" id="ProtNLM"/>
    </source>
</evidence>
<dbReference type="RefSeq" id="WP_344968214.1">
    <property type="nucleotide sequence ID" value="NZ_BAABDD010000004.1"/>
</dbReference>
<proteinExistence type="predicted"/>
<dbReference type="EMBL" id="BAABDD010000004">
    <property type="protein sequence ID" value="GAA3733315.1"/>
    <property type="molecule type" value="Genomic_DNA"/>
</dbReference>
<reference evidence="2" key="1">
    <citation type="journal article" date="2019" name="Int. J. Syst. Evol. Microbiol.">
        <title>The Global Catalogue of Microorganisms (GCM) 10K type strain sequencing project: providing services to taxonomists for standard genome sequencing and annotation.</title>
        <authorList>
            <consortium name="The Broad Institute Genomics Platform"/>
            <consortium name="The Broad Institute Genome Sequencing Center for Infectious Disease"/>
            <person name="Wu L."/>
            <person name="Ma J."/>
        </authorList>
    </citation>
    <scope>NUCLEOTIDE SEQUENCE [LARGE SCALE GENOMIC DNA]</scope>
    <source>
        <strain evidence="2">JCM 17137</strain>
    </source>
</reference>
<gene>
    <name evidence="1" type="ORF">GCM10022402_12230</name>
</gene>
<comment type="caution">
    <text evidence="1">The sequence shown here is derived from an EMBL/GenBank/DDBJ whole genome shotgun (WGS) entry which is preliminary data.</text>
</comment>
<dbReference type="SUPFAM" id="SSF53795">
    <property type="entry name" value="PEP carboxykinase-like"/>
    <property type="match status" value="1"/>
</dbReference>
<dbReference type="Gene3D" id="3.40.50.300">
    <property type="entry name" value="P-loop containing nucleotide triphosphate hydrolases"/>
    <property type="match status" value="1"/>
</dbReference>
<dbReference type="Proteomes" id="UP001500908">
    <property type="component" value="Unassembled WGS sequence"/>
</dbReference>
<name>A0ABP7FBB6_9ACTN</name>
<evidence type="ECO:0000313" key="1">
    <source>
        <dbReference type="EMBL" id="GAA3733315.1"/>
    </source>
</evidence>
<protein>
    <recommendedName>
        <fullName evidence="3">Hpr(Ser) kinase/phosphatase</fullName>
    </recommendedName>
</protein>
<keyword evidence="2" id="KW-1185">Reference proteome</keyword>
<sequence length="293" mass="31338">MIRHRISTGHVSAVLALDEDLDPTAAQALGPFLPGGWNLQPSSAAAGTTDVEVTVGDAGITGDMRTVRIRLPRCAADSNTLAYVTYTALERARQHHRKVTVHATALHTPGGQSVLLFGAKGSGKTSTALALAERGWTHAGDDLVVLGEYHEGVLAVWPGKPTAALRDQLQPLAPKPQQALEPFAAGPAPLGWTVRLAVHPRLATASLAPATPLSVNERLRLHENLARYIAGLPTPLNGVDGMPYGPVWPLDTPDCARWRSHLIPRLADTRFDYLHAPNPEEAADLLAEEVQVR</sequence>
<evidence type="ECO:0000313" key="2">
    <source>
        <dbReference type="Proteomes" id="UP001500908"/>
    </source>
</evidence>
<accession>A0ABP7FBB6</accession>
<organism evidence="1 2">
    <name type="scientific">Salinactinospora qingdaonensis</name>
    <dbReference type="NCBI Taxonomy" id="702744"/>
    <lineage>
        <taxon>Bacteria</taxon>
        <taxon>Bacillati</taxon>
        <taxon>Actinomycetota</taxon>
        <taxon>Actinomycetes</taxon>
        <taxon>Streptosporangiales</taxon>
        <taxon>Nocardiopsidaceae</taxon>
        <taxon>Salinactinospora</taxon>
    </lineage>
</organism>
<dbReference type="InterPro" id="IPR027417">
    <property type="entry name" value="P-loop_NTPase"/>
</dbReference>